<proteinExistence type="inferred from homology"/>
<dbReference type="Pfam" id="PF15163">
    <property type="entry name" value="Meiosis_expr"/>
    <property type="match status" value="1"/>
</dbReference>
<organism evidence="3 4">
    <name type="scientific">Elysia crispata</name>
    <name type="common">lettuce slug</name>
    <dbReference type="NCBI Taxonomy" id="231223"/>
    <lineage>
        <taxon>Eukaryota</taxon>
        <taxon>Metazoa</taxon>
        <taxon>Spiralia</taxon>
        <taxon>Lophotrochozoa</taxon>
        <taxon>Mollusca</taxon>
        <taxon>Gastropoda</taxon>
        <taxon>Heterobranchia</taxon>
        <taxon>Euthyneura</taxon>
        <taxon>Panpulmonata</taxon>
        <taxon>Sacoglossa</taxon>
        <taxon>Placobranchoidea</taxon>
        <taxon>Plakobranchidae</taxon>
        <taxon>Elysia</taxon>
    </lineage>
</organism>
<comment type="similarity">
    <text evidence="1">Belongs to the MEIG1 family.</text>
</comment>
<evidence type="ECO:0008006" key="5">
    <source>
        <dbReference type="Google" id="ProtNLM"/>
    </source>
</evidence>
<evidence type="ECO:0000313" key="4">
    <source>
        <dbReference type="Proteomes" id="UP001283361"/>
    </source>
</evidence>
<dbReference type="InterPro" id="IPR020186">
    <property type="entry name" value="Meiosis-expressed_gene_1"/>
</dbReference>
<accession>A0AAE1DFL2</accession>
<feature type="transmembrane region" description="Helical" evidence="2">
    <location>
        <begin position="20"/>
        <end position="43"/>
    </location>
</feature>
<keyword evidence="2" id="KW-0812">Transmembrane</keyword>
<name>A0AAE1DFL2_9GAST</name>
<evidence type="ECO:0000256" key="1">
    <source>
        <dbReference type="ARBA" id="ARBA00008514"/>
    </source>
</evidence>
<gene>
    <name evidence="3" type="ORF">RRG08_003884</name>
</gene>
<dbReference type="Proteomes" id="UP001283361">
    <property type="component" value="Unassembled WGS sequence"/>
</dbReference>
<evidence type="ECO:0000256" key="2">
    <source>
        <dbReference type="SAM" id="Phobius"/>
    </source>
</evidence>
<dbReference type="AlphaFoldDB" id="A0AAE1DFL2"/>
<comment type="caution">
    <text evidence="3">The sequence shown here is derived from an EMBL/GenBank/DDBJ whole genome shotgun (WGS) entry which is preliminary data.</text>
</comment>
<dbReference type="GO" id="GO:0005634">
    <property type="term" value="C:nucleus"/>
    <property type="evidence" value="ECO:0007669"/>
    <property type="project" value="InterPro"/>
</dbReference>
<dbReference type="PANTHER" id="PTHR17008">
    <property type="entry name" value="MEIOSIS-EXPRESSED GENE 1 PROTEIN"/>
    <property type="match status" value="1"/>
</dbReference>
<protein>
    <recommendedName>
        <fullName evidence="5">Meiosis expressed gene 1 protein homolog</fullName>
    </recommendedName>
</protein>
<dbReference type="EMBL" id="JAWDGP010004135">
    <property type="protein sequence ID" value="KAK3767623.1"/>
    <property type="molecule type" value="Genomic_DNA"/>
</dbReference>
<keyword evidence="2" id="KW-0472">Membrane</keyword>
<keyword evidence="4" id="KW-1185">Reference proteome</keyword>
<reference evidence="3" key="1">
    <citation type="journal article" date="2023" name="G3 (Bethesda)">
        <title>A reference genome for the long-term kleptoplast-retaining sea slug Elysia crispata morphotype clarki.</title>
        <authorList>
            <person name="Eastman K.E."/>
            <person name="Pendleton A.L."/>
            <person name="Shaikh M.A."/>
            <person name="Suttiyut T."/>
            <person name="Ogas R."/>
            <person name="Tomko P."/>
            <person name="Gavelis G."/>
            <person name="Widhalm J.R."/>
            <person name="Wisecaver J.H."/>
        </authorList>
    </citation>
    <scope>NUCLEOTIDE SEQUENCE</scope>
    <source>
        <strain evidence="3">ECLA1</strain>
    </source>
</reference>
<evidence type="ECO:0000313" key="3">
    <source>
        <dbReference type="EMBL" id="KAK3767623.1"/>
    </source>
</evidence>
<dbReference type="PANTHER" id="PTHR17008:SF1">
    <property type="entry name" value="MEIOSIS EXPRESSED GENE 1 PROTEIN HOMOLOG"/>
    <property type="match status" value="1"/>
</dbReference>
<sequence>MSSSPTLSCHLYYVFLQSATIFYILFHGTLAVYFIPFASAFFVTKQRKSNRVLPFFDMAAAVRMPSANQPKSMTRPTRWSDVVEEAYRFQIAGYRDEIEYREVQKTDHVDRWPHNGYVKKLVRRDGCFYYYNRTRECPDKQINKTKLYEY</sequence>
<keyword evidence="2" id="KW-1133">Transmembrane helix</keyword>